<evidence type="ECO:0000256" key="1">
    <source>
        <dbReference type="SAM" id="MobiDB-lite"/>
    </source>
</evidence>
<sequence length="83" mass="8034">MSNLRGPQRALAASFLLAAGTALGLSGSAHAAPLPLPAPVGGLTDVLGAPQHDKAQHDKATPVSGDAQNAVVGGNASEQSIGS</sequence>
<feature type="chain" id="PRO_5015141251" description="Secreted protein" evidence="2">
    <location>
        <begin position="32"/>
        <end position="83"/>
    </location>
</feature>
<keyword evidence="2" id="KW-0732">Signal</keyword>
<proteinExistence type="predicted"/>
<feature type="compositionally biased region" description="Basic and acidic residues" evidence="1">
    <location>
        <begin position="51"/>
        <end position="60"/>
    </location>
</feature>
<dbReference type="AlphaFoldDB" id="A0A2P2GTW7"/>
<evidence type="ECO:0000313" key="3">
    <source>
        <dbReference type="EMBL" id="KKZ74947.1"/>
    </source>
</evidence>
<keyword evidence="4" id="KW-1185">Reference proteome</keyword>
<feature type="region of interest" description="Disordered" evidence="1">
    <location>
        <begin position="45"/>
        <end position="83"/>
    </location>
</feature>
<accession>A0A2P2GTW7</accession>
<comment type="caution">
    <text evidence="3">The sequence shown here is derived from an EMBL/GenBank/DDBJ whole genome shotgun (WGS) entry which is preliminary data.</text>
</comment>
<gene>
    <name evidence="3" type="ORF">VO63_05785</name>
</gene>
<reference evidence="3 4" key="1">
    <citation type="submission" date="2015-05" db="EMBL/GenBank/DDBJ databases">
        <title>Draft Genome assembly of Streptomyces showdoensis.</title>
        <authorList>
            <person name="Thapa K.K."/>
            <person name="Metsa-Ketela M."/>
        </authorList>
    </citation>
    <scope>NUCLEOTIDE SEQUENCE [LARGE SCALE GENOMIC DNA]</scope>
    <source>
        <strain evidence="3 4">ATCC 15227</strain>
    </source>
</reference>
<evidence type="ECO:0008006" key="5">
    <source>
        <dbReference type="Google" id="ProtNLM"/>
    </source>
</evidence>
<feature type="signal peptide" evidence="2">
    <location>
        <begin position="1"/>
        <end position="31"/>
    </location>
</feature>
<dbReference type="RefSeq" id="WP_046906448.1">
    <property type="nucleotide sequence ID" value="NZ_JBHMCW010000015.1"/>
</dbReference>
<dbReference type="Proteomes" id="UP000265325">
    <property type="component" value="Unassembled WGS sequence"/>
</dbReference>
<name>A0A2P2GTW7_STREW</name>
<evidence type="ECO:0000313" key="4">
    <source>
        <dbReference type="Proteomes" id="UP000265325"/>
    </source>
</evidence>
<protein>
    <recommendedName>
        <fullName evidence="5">Secreted protein</fullName>
    </recommendedName>
</protein>
<organism evidence="3 4">
    <name type="scientific">Streptomyces showdoensis</name>
    <dbReference type="NCBI Taxonomy" id="68268"/>
    <lineage>
        <taxon>Bacteria</taxon>
        <taxon>Bacillati</taxon>
        <taxon>Actinomycetota</taxon>
        <taxon>Actinomycetes</taxon>
        <taxon>Kitasatosporales</taxon>
        <taxon>Streptomycetaceae</taxon>
        <taxon>Streptomyces</taxon>
    </lineage>
</organism>
<dbReference type="EMBL" id="LAQS01000006">
    <property type="protein sequence ID" value="KKZ74947.1"/>
    <property type="molecule type" value="Genomic_DNA"/>
</dbReference>
<evidence type="ECO:0000256" key="2">
    <source>
        <dbReference type="SAM" id="SignalP"/>
    </source>
</evidence>